<comment type="caution">
    <text evidence="1">The sequence shown here is derived from an EMBL/GenBank/DDBJ whole genome shotgun (WGS) entry which is preliminary data.</text>
</comment>
<name>A0AAN4Y8D5_ASPOZ</name>
<dbReference type="Proteomes" id="UP001165205">
    <property type="component" value="Unassembled WGS sequence"/>
</dbReference>
<reference evidence="1" key="1">
    <citation type="submission" date="2023-04" db="EMBL/GenBank/DDBJ databases">
        <title>Aspergillus oryzae NBRC 4228.</title>
        <authorList>
            <person name="Ichikawa N."/>
            <person name="Sato H."/>
            <person name="Tonouchi N."/>
        </authorList>
    </citation>
    <scope>NUCLEOTIDE SEQUENCE</scope>
    <source>
        <strain evidence="1">NBRC 4228</strain>
    </source>
</reference>
<protein>
    <submittedName>
        <fullName evidence="1">Unnamed protein product</fullName>
    </submittedName>
</protein>
<dbReference type="AlphaFoldDB" id="A0AAN4Y8D5"/>
<dbReference type="EMBL" id="BSYA01000013">
    <property type="protein sequence ID" value="GMG24707.1"/>
    <property type="molecule type" value="Genomic_DNA"/>
</dbReference>
<proteinExistence type="predicted"/>
<evidence type="ECO:0000313" key="1">
    <source>
        <dbReference type="EMBL" id="GMG24707.1"/>
    </source>
</evidence>
<evidence type="ECO:0000313" key="2">
    <source>
        <dbReference type="Proteomes" id="UP001165205"/>
    </source>
</evidence>
<sequence length="134" mass="13908">MAPTTAPMNGAILMLPTPTDEKLYGGAANRIGCVVAKMATQHIMREYSMPTKATAGMRKKRRNGVHICRQYVLKLIPSVGSNAVILSKYLFRGGIGSSTGLGGIVSQGSGIAFSLSNLEVVGCFSSDPSATGGS</sequence>
<gene>
    <name evidence="1" type="ORF">Aory04_000189600</name>
</gene>
<organism evidence="1 2">
    <name type="scientific">Aspergillus oryzae</name>
    <name type="common">Yellow koji mold</name>
    <dbReference type="NCBI Taxonomy" id="5062"/>
    <lineage>
        <taxon>Eukaryota</taxon>
        <taxon>Fungi</taxon>
        <taxon>Dikarya</taxon>
        <taxon>Ascomycota</taxon>
        <taxon>Pezizomycotina</taxon>
        <taxon>Eurotiomycetes</taxon>
        <taxon>Eurotiomycetidae</taxon>
        <taxon>Eurotiales</taxon>
        <taxon>Aspergillaceae</taxon>
        <taxon>Aspergillus</taxon>
        <taxon>Aspergillus subgen. Circumdati</taxon>
    </lineage>
</organism>
<accession>A0AAN4Y8D5</accession>